<keyword evidence="4" id="KW-0723">Serine/threonine-protein kinase</keyword>
<dbReference type="Pfam" id="PF00069">
    <property type="entry name" value="Pkinase"/>
    <property type="match status" value="1"/>
</dbReference>
<feature type="compositionally biased region" description="Pro residues" evidence="10">
    <location>
        <begin position="49"/>
        <end position="58"/>
    </location>
</feature>
<dbReference type="InterPro" id="IPR004041">
    <property type="entry name" value="NAF_dom"/>
</dbReference>
<evidence type="ECO:0000256" key="10">
    <source>
        <dbReference type="SAM" id="MobiDB-lite"/>
    </source>
</evidence>
<evidence type="ECO:0000256" key="4">
    <source>
        <dbReference type="ARBA" id="ARBA00022527"/>
    </source>
</evidence>
<dbReference type="PROSITE" id="PS50011">
    <property type="entry name" value="PROTEIN_KINASE_DOM"/>
    <property type="match status" value="1"/>
</dbReference>
<dbReference type="PROSITE" id="PS00108">
    <property type="entry name" value="PROTEIN_KINASE_ST"/>
    <property type="match status" value="1"/>
</dbReference>
<dbReference type="AlphaFoldDB" id="A0A9N7N764"/>
<dbReference type="InterPro" id="IPR011009">
    <property type="entry name" value="Kinase-like_dom_sf"/>
</dbReference>
<dbReference type="GO" id="GO:0004674">
    <property type="term" value="F:protein serine/threonine kinase activity"/>
    <property type="evidence" value="ECO:0007669"/>
    <property type="project" value="UniProtKB-KW"/>
</dbReference>
<dbReference type="Pfam" id="PF03822">
    <property type="entry name" value="NAF"/>
    <property type="match status" value="1"/>
</dbReference>
<dbReference type="SMART" id="SM00220">
    <property type="entry name" value="S_TKc"/>
    <property type="match status" value="1"/>
</dbReference>
<evidence type="ECO:0000313" key="14">
    <source>
        <dbReference type="Proteomes" id="UP001153555"/>
    </source>
</evidence>
<keyword evidence="6" id="KW-0547">Nucleotide-binding</keyword>
<evidence type="ECO:0000256" key="6">
    <source>
        <dbReference type="ARBA" id="ARBA00022741"/>
    </source>
</evidence>
<accession>A0A9N7N764</accession>
<dbReference type="InterPro" id="IPR008271">
    <property type="entry name" value="Ser/Thr_kinase_AS"/>
</dbReference>
<dbReference type="GO" id="GO:0005524">
    <property type="term" value="F:ATP binding"/>
    <property type="evidence" value="ECO:0007669"/>
    <property type="project" value="UniProtKB-KW"/>
</dbReference>
<evidence type="ECO:0000256" key="5">
    <source>
        <dbReference type="ARBA" id="ARBA00022679"/>
    </source>
</evidence>
<protein>
    <recommendedName>
        <fullName evidence="3">non-specific serine/threonine protein kinase</fullName>
        <ecNumber evidence="3">2.7.11.1</ecNumber>
    </recommendedName>
</protein>
<evidence type="ECO:0000256" key="1">
    <source>
        <dbReference type="ARBA" id="ARBA00001936"/>
    </source>
</evidence>
<dbReference type="OrthoDB" id="193931at2759"/>
<dbReference type="PANTHER" id="PTHR43895:SF33">
    <property type="entry name" value="PROTEIN KINASE DOMAIN-CONTAINING PROTEIN"/>
    <property type="match status" value="1"/>
</dbReference>
<dbReference type="GO" id="GO:0007165">
    <property type="term" value="P:signal transduction"/>
    <property type="evidence" value="ECO:0007669"/>
    <property type="project" value="InterPro"/>
</dbReference>
<dbReference type="InterPro" id="IPR000719">
    <property type="entry name" value="Prot_kinase_dom"/>
</dbReference>
<dbReference type="EC" id="2.7.11.1" evidence="3"/>
<dbReference type="Proteomes" id="UP001153555">
    <property type="component" value="Unassembled WGS sequence"/>
</dbReference>
<evidence type="ECO:0000256" key="2">
    <source>
        <dbReference type="ARBA" id="ARBA00006234"/>
    </source>
</evidence>
<comment type="caution">
    <text evidence="13">The sequence shown here is derived from an EMBL/GenBank/DDBJ whole genome shotgun (WGS) entry which is preliminary data.</text>
</comment>
<dbReference type="Gene3D" id="1.10.510.10">
    <property type="entry name" value="Transferase(Phosphotransferase) domain 1"/>
    <property type="match status" value="1"/>
</dbReference>
<feature type="domain" description="NAF" evidence="12">
    <location>
        <begin position="441"/>
        <end position="465"/>
    </location>
</feature>
<dbReference type="PANTHER" id="PTHR43895">
    <property type="entry name" value="CALCIUM/CALMODULIN-DEPENDENT PROTEIN KINASE KINASE-RELATED"/>
    <property type="match status" value="1"/>
</dbReference>
<sequence>MRPPEQLSSASNSRSPRFRRSTSTPLRSQPSIARCRSVVRNRISHANEPPSPSQPAIPPLSSHSAAEVAFPPSDRCRRTDSNSAAARRLRCTVRRTITAGHPRRSDGGFPKKNSYRQARLLVATTTILAGPVTSVEDDGSKAGCRGGVDSGRSGCSGVATGQVDLTAVCFAKVYLGRPLDGGADVAVKVIDKRSAAAASMEPHILREVSAMRRLRSHPHILELHEVLATRSRIYLVMELAPGGELLARVRRHRRLPEPAARRYFHQVVSALRFCHRNGVFHRDIKPQNLLLDRNGLLKITDFGLSALFDQKRACGDLIHTACGTPAYTAPEVVRRSGYDGGKADAWSCGVLLYVFLVGSLPFDDGNLSNMYRAMNQRAFDLPDWLSRPAKMVIYKLLDPNPNTRMGLDELIGLSWFKKSYSENNLAARDVRPGFLDGSEFKHSPNLNAFDIISMSSGLNLSGLFEKETVHTDMRFLACGVDVAEIEKKVAGAGAALGFKIELGKVGGLIRMVKGGVVLVIQVRHVGAVGLWLLELNLVDGAVADLEDLQWEELKTGLGGGVSMNKEV</sequence>
<proteinExistence type="inferred from homology"/>
<keyword evidence="14" id="KW-1185">Reference proteome</keyword>
<comment type="similarity">
    <text evidence="2">Belongs to the protein kinase superfamily. CAMK Ser/Thr protein kinase family. SNF1 subfamily.</text>
</comment>
<reference evidence="13" key="1">
    <citation type="submission" date="2019-12" db="EMBL/GenBank/DDBJ databases">
        <authorList>
            <person name="Scholes J."/>
        </authorList>
    </citation>
    <scope>NUCLEOTIDE SEQUENCE</scope>
</reference>
<evidence type="ECO:0000259" key="12">
    <source>
        <dbReference type="PROSITE" id="PS50816"/>
    </source>
</evidence>
<gene>
    <name evidence="13" type="ORF">SHERM_23978</name>
</gene>
<feature type="region of interest" description="Disordered" evidence="10">
    <location>
        <begin position="1"/>
        <end position="87"/>
    </location>
</feature>
<evidence type="ECO:0000256" key="7">
    <source>
        <dbReference type="ARBA" id="ARBA00022777"/>
    </source>
</evidence>
<name>A0A9N7N764_STRHE</name>
<feature type="domain" description="Protein kinase" evidence="11">
    <location>
        <begin position="159"/>
        <end position="416"/>
    </location>
</feature>
<evidence type="ECO:0000256" key="3">
    <source>
        <dbReference type="ARBA" id="ARBA00012513"/>
    </source>
</evidence>
<feature type="compositionally biased region" description="Low complexity" evidence="10">
    <location>
        <begin position="7"/>
        <end position="28"/>
    </location>
</feature>
<dbReference type="Gene3D" id="3.30.310.80">
    <property type="entry name" value="Kinase associated domain 1, KA1"/>
    <property type="match status" value="1"/>
</dbReference>
<keyword evidence="7 13" id="KW-0418">Kinase</keyword>
<keyword evidence="8" id="KW-0067">ATP-binding</keyword>
<keyword evidence="5" id="KW-0808">Transferase</keyword>
<dbReference type="SUPFAM" id="SSF56112">
    <property type="entry name" value="Protein kinase-like (PK-like)"/>
    <property type="match status" value="1"/>
</dbReference>
<evidence type="ECO:0000259" key="11">
    <source>
        <dbReference type="PROSITE" id="PS50011"/>
    </source>
</evidence>
<evidence type="ECO:0000256" key="9">
    <source>
        <dbReference type="ARBA" id="ARBA00058225"/>
    </source>
</evidence>
<dbReference type="EMBL" id="CACSLK010027752">
    <property type="protein sequence ID" value="CAA0828283.1"/>
    <property type="molecule type" value="Genomic_DNA"/>
</dbReference>
<comment type="function">
    <text evidence="9">CIPK serine-threonine protein kinases interact with CBL proteins. Binding of a CBL protein to the regulatory NAF domain of CIPK protein lead to the activation of the kinase in a calcium-dependent manner.</text>
</comment>
<dbReference type="FunFam" id="1.10.510.10:FF:000571">
    <property type="entry name" value="Maternal embryonic leucine zipper kinase"/>
    <property type="match status" value="1"/>
</dbReference>
<comment type="cofactor">
    <cofactor evidence="1">
        <name>Mn(2+)</name>
        <dbReference type="ChEBI" id="CHEBI:29035"/>
    </cofactor>
</comment>
<evidence type="ECO:0000256" key="8">
    <source>
        <dbReference type="ARBA" id="ARBA00022840"/>
    </source>
</evidence>
<dbReference type="InterPro" id="IPR018451">
    <property type="entry name" value="NAF/FISL_domain"/>
</dbReference>
<dbReference type="PROSITE" id="PS50816">
    <property type="entry name" value="NAF"/>
    <property type="match status" value="1"/>
</dbReference>
<dbReference type="CDD" id="cd12195">
    <property type="entry name" value="CIPK_C"/>
    <property type="match status" value="1"/>
</dbReference>
<evidence type="ECO:0000313" key="13">
    <source>
        <dbReference type="EMBL" id="CAA0828283.1"/>
    </source>
</evidence>
<organism evidence="13 14">
    <name type="scientific">Striga hermonthica</name>
    <name type="common">Purple witchweed</name>
    <name type="synonym">Buchnera hermonthica</name>
    <dbReference type="NCBI Taxonomy" id="68872"/>
    <lineage>
        <taxon>Eukaryota</taxon>
        <taxon>Viridiplantae</taxon>
        <taxon>Streptophyta</taxon>
        <taxon>Embryophyta</taxon>
        <taxon>Tracheophyta</taxon>
        <taxon>Spermatophyta</taxon>
        <taxon>Magnoliopsida</taxon>
        <taxon>eudicotyledons</taxon>
        <taxon>Gunneridae</taxon>
        <taxon>Pentapetalae</taxon>
        <taxon>asterids</taxon>
        <taxon>lamiids</taxon>
        <taxon>Lamiales</taxon>
        <taxon>Orobanchaceae</taxon>
        <taxon>Buchnereae</taxon>
        <taxon>Striga</taxon>
    </lineage>
</organism>